<name>A0A2G9UMS3_TELCI</name>
<organism evidence="2 3">
    <name type="scientific">Teladorsagia circumcincta</name>
    <name type="common">Brown stomach worm</name>
    <name type="synonym">Ostertagia circumcincta</name>
    <dbReference type="NCBI Taxonomy" id="45464"/>
    <lineage>
        <taxon>Eukaryota</taxon>
        <taxon>Metazoa</taxon>
        <taxon>Ecdysozoa</taxon>
        <taxon>Nematoda</taxon>
        <taxon>Chromadorea</taxon>
        <taxon>Rhabditida</taxon>
        <taxon>Rhabditina</taxon>
        <taxon>Rhabditomorpha</taxon>
        <taxon>Strongyloidea</taxon>
        <taxon>Trichostrongylidae</taxon>
        <taxon>Teladorsagia</taxon>
    </lineage>
</organism>
<evidence type="ECO:0000313" key="2">
    <source>
        <dbReference type="EMBL" id="PIO71581.1"/>
    </source>
</evidence>
<dbReference type="EMBL" id="KZ345909">
    <property type="protein sequence ID" value="PIO71581.1"/>
    <property type="molecule type" value="Genomic_DNA"/>
</dbReference>
<dbReference type="AlphaFoldDB" id="A0A2G9UMS3"/>
<protein>
    <submittedName>
        <fullName evidence="2">Uncharacterized protein</fullName>
    </submittedName>
</protein>
<feature type="compositionally biased region" description="Gly residues" evidence="1">
    <location>
        <begin position="1"/>
        <end position="14"/>
    </location>
</feature>
<gene>
    <name evidence="2" type="ORF">TELCIR_06517</name>
</gene>
<sequence>MPAGFGGPGLGGGAANMSRRGSGIIEKSVRRRKDFSRQSGDISRIACVGDGTPGGSISNMMQFAGTPFPGDNGQTPMYAGSKTPMYGSGAEMNVLYGRWWQNTWLAHSAYDN</sequence>
<keyword evidence="3" id="KW-1185">Reference proteome</keyword>
<dbReference type="Proteomes" id="UP000230423">
    <property type="component" value="Unassembled WGS sequence"/>
</dbReference>
<feature type="region of interest" description="Disordered" evidence="1">
    <location>
        <begin position="1"/>
        <end position="38"/>
    </location>
</feature>
<dbReference type="OrthoDB" id="28901at2759"/>
<proteinExistence type="predicted"/>
<evidence type="ECO:0000313" key="3">
    <source>
        <dbReference type="Proteomes" id="UP000230423"/>
    </source>
</evidence>
<evidence type="ECO:0000256" key="1">
    <source>
        <dbReference type="SAM" id="MobiDB-lite"/>
    </source>
</evidence>
<reference evidence="2 3" key="1">
    <citation type="submission" date="2015-09" db="EMBL/GenBank/DDBJ databases">
        <title>Draft genome of the parasitic nematode Teladorsagia circumcincta isolate WARC Sus (inbred).</title>
        <authorList>
            <person name="Mitreva M."/>
        </authorList>
    </citation>
    <scope>NUCLEOTIDE SEQUENCE [LARGE SCALE GENOMIC DNA]</scope>
    <source>
        <strain evidence="2 3">S</strain>
    </source>
</reference>
<accession>A0A2G9UMS3</accession>